<evidence type="ECO:0000313" key="2">
    <source>
        <dbReference type="EMBL" id="MDL2344002.1"/>
    </source>
</evidence>
<dbReference type="Proteomes" id="UP001302059">
    <property type="component" value="Unassembled WGS sequence"/>
</dbReference>
<sequence>MSAAKKANRDRQWSRVRRVEFVYVAVMSVLIVGLFGYASLRPASDLVFWLVTGLTMLLGLGIWVRQYQVLDELGRLRFLKSWMVSGMVTLSSLTWALLWGIYEDVKRSGEAGTSGLPDVPFWFVYLSMLAGLVAMGLTNLYLRRQDERAE</sequence>
<name>A0ABT7JG27_9DEIO</name>
<proteinExistence type="predicted"/>
<dbReference type="RefSeq" id="WP_285522702.1">
    <property type="nucleotide sequence ID" value="NZ_JASNGB010000051.1"/>
</dbReference>
<dbReference type="EMBL" id="JASNGB010000051">
    <property type="protein sequence ID" value="MDL2344002.1"/>
    <property type="molecule type" value="Genomic_DNA"/>
</dbReference>
<feature type="transmembrane region" description="Helical" evidence="1">
    <location>
        <begin position="46"/>
        <end position="64"/>
    </location>
</feature>
<protein>
    <submittedName>
        <fullName evidence="2">Uncharacterized protein</fullName>
    </submittedName>
</protein>
<feature type="transmembrane region" description="Helical" evidence="1">
    <location>
        <begin position="122"/>
        <end position="142"/>
    </location>
</feature>
<comment type="caution">
    <text evidence="2">The sequence shown here is derived from an EMBL/GenBank/DDBJ whole genome shotgun (WGS) entry which is preliminary data.</text>
</comment>
<keyword evidence="1" id="KW-0812">Transmembrane</keyword>
<reference evidence="2 3" key="1">
    <citation type="submission" date="2023-05" db="EMBL/GenBank/DDBJ databases">
        <authorList>
            <person name="Gao F."/>
        </authorList>
    </citation>
    <scope>NUCLEOTIDE SEQUENCE [LARGE SCALE GENOMIC DNA]</scope>
    <source>
        <strain evidence="2 3">MIMF12</strain>
    </source>
</reference>
<keyword evidence="3" id="KW-1185">Reference proteome</keyword>
<feature type="transmembrane region" description="Helical" evidence="1">
    <location>
        <begin position="84"/>
        <end position="102"/>
    </location>
</feature>
<feature type="transmembrane region" description="Helical" evidence="1">
    <location>
        <begin position="21"/>
        <end position="40"/>
    </location>
</feature>
<accession>A0ABT7JG27</accession>
<evidence type="ECO:0000256" key="1">
    <source>
        <dbReference type="SAM" id="Phobius"/>
    </source>
</evidence>
<keyword evidence="1" id="KW-0472">Membrane</keyword>
<evidence type="ECO:0000313" key="3">
    <source>
        <dbReference type="Proteomes" id="UP001302059"/>
    </source>
</evidence>
<keyword evidence="1" id="KW-1133">Transmembrane helix</keyword>
<organism evidence="2 3">
    <name type="scientific">Deinococcus rhizophilus</name>
    <dbReference type="NCBI Taxonomy" id="3049544"/>
    <lineage>
        <taxon>Bacteria</taxon>
        <taxon>Thermotogati</taxon>
        <taxon>Deinococcota</taxon>
        <taxon>Deinococci</taxon>
        <taxon>Deinococcales</taxon>
        <taxon>Deinococcaceae</taxon>
        <taxon>Deinococcus</taxon>
    </lineage>
</organism>
<gene>
    <name evidence="2" type="ORF">QOL99_07535</name>
</gene>